<feature type="region of interest" description="Disordered" evidence="7">
    <location>
        <begin position="446"/>
        <end position="479"/>
    </location>
</feature>
<dbReference type="CDD" id="cd16144">
    <property type="entry name" value="ARS_like"/>
    <property type="match status" value="1"/>
</dbReference>
<dbReference type="Proteomes" id="UP000557872">
    <property type="component" value="Unassembled WGS sequence"/>
</dbReference>
<dbReference type="AlphaFoldDB" id="A0A851GG16"/>
<dbReference type="InterPro" id="IPR017850">
    <property type="entry name" value="Alkaline_phosphatase_core_sf"/>
</dbReference>
<dbReference type="InterPro" id="IPR050738">
    <property type="entry name" value="Sulfatase"/>
</dbReference>
<keyword evidence="6" id="KW-0106">Calcium</keyword>
<dbReference type="Gene3D" id="3.30.1120.10">
    <property type="match status" value="1"/>
</dbReference>
<feature type="compositionally biased region" description="Basic residues" evidence="7">
    <location>
        <begin position="461"/>
        <end position="479"/>
    </location>
</feature>
<proteinExistence type="inferred from homology"/>
<dbReference type="Pfam" id="PF00884">
    <property type="entry name" value="Sulfatase"/>
    <property type="match status" value="1"/>
</dbReference>
<sequence>MMLAIAITANAETEKPNIVVIYADDLGYKDVGYQSDGEYQTPVLDQLAKEGMVFTDAYTNAANCQPARACLLSGNYTPRHHVFAVHSTSRGPKNKMRLIPIPNRDGLAEKDETIADALKKAGYATGHFGKWHLYSKGGSESKGGGGALPSKQGFDVTYDSFGNGPLAEGAKGNQKGPESDPKGVFDLSKQACDFMEKNKEKPFFVYLAHHAPHGPYQARNSTREKISDLYKACIYDMDASVGRVLKKIKDLGLEKKTLVIFTSDNGGTRSQEPLRGNKGSYYEGGIREPMIAFWPGVIKSGSQCSVPVMQADYFPTFIDLAGAKTEKELDGESLVPLLKQSGELKRKSIFWHMPGYLDKPVKRGRDKTFRTRPVTVMRKGRWKLHLYLEEWVLDGGKGAIATNNAVELYDLESDLGEHKNVANENPELRDALVRELVTWHGVVEAPIPTEKNPEYDPNATAKKKSKKDKKNKKSKKENQ</sequence>
<evidence type="ECO:0000313" key="10">
    <source>
        <dbReference type="Proteomes" id="UP000557872"/>
    </source>
</evidence>
<gene>
    <name evidence="9" type="ORF">HW115_09535</name>
</gene>
<dbReference type="InterPro" id="IPR000917">
    <property type="entry name" value="Sulfatase_N"/>
</dbReference>
<evidence type="ECO:0000256" key="5">
    <source>
        <dbReference type="ARBA" id="ARBA00022801"/>
    </source>
</evidence>
<dbReference type="GO" id="GO:0004065">
    <property type="term" value="F:arylsulfatase activity"/>
    <property type="evidence" value="ECO:0007669"/>
    <property type="project" value="TreeGrafter"/>
</dbReference>
<accession>A0A851GG16</accession>
<evidence type="ECO:0000256" key="1">
    <source>
        <dbReference type="ARBA" id="ARBA00001913"/>
    </source>
</evidence>
<evidence type="ECO:0000259" key="8">
    <source>
        <dbReference type="Pfam" id="PF00884"/>
    </source>
</evidence>
<evidence type="ECO:0000256" key="6">
    <source>
        <dbReference type="ARBA" id="ARBA00022837"/>
    </source>
</evidence>
<organism evidence="9 10">
    <name type="scientific">Oceaniferula marina</name>
    <dbReference type="NCBI Taxonomy" id="2748318"/>
    <lineage>
        <taxon>Bacteria</taxon>
        <taxon>Pseudomonadati</taxon>
        <taxon>Verrucomicrobiota</taxon>
        <taxon>Verrucomicrobiia</taxon>
        <taxon>Verrucomicrobiales</taxon>
        <taxon>Verrucomicrobiaceae</taxon>
        <taxon>Oceaniferula</taxon>
    </lineage>
</organism>
<evidence type="ECO:0000256" key="3">
    <source>
        <dbReference type="ARBA" id="ARBA00022723"/>
    </source>
</evidence>
<protein>
    <submittedName>
        <fullName evidence="9">Sulfatase</fullName>
    </submittedName>
</protein>
<evidence type="ECO:0000313" key="9">
    <source>
        <dbReference type="EMBL" id="NWK55852.1"/>
    </source>
</evidence>
<comment type="cofactor">
    <cofactor evidence="1">
        <name>Ca(2+)</name>
        <dbReference type="ChEBI" id="CHEBI:29108"/>
    </cofactor>
</comment>
<reference evidence="9 10" key="1">
    <citation type="submission" date="2020-07" db="EMBL/GenBank/DDBJ databases">
        <title>Roseicoccus Jingziensis gen. nov., sp. nov., isolated from coastal seawater.</title>
        <authorList>
            <person name="Feng X."/>
        </authorList>
    </citation>
    <scope>NUCLEOTIDE SEQUENCE [LARGE SCALE GENOMIC DNA]</scope>
    <source>
        <strain evidence="9 10">N1E253</strain>
    </source>
</reference>
<keyword evidence="5" id="KW-0378">Hydrolase</keyword>
<feature type="domain" description="Sulfatase N-terminal" evidence="8">
    <location>
        <begin position="16"/>
        <end position="323"/>
    </location>
</feature>
<evidence type="ECO:0000256" key="2">
    <source>
        <dbReference type="ARBA" id="ARBA00008779"/>
    </source>
</evidence>
<comment type="caution">
    <text evidence="9">The sequence shown here is derived from an EMBL/GenBank/DDBJ whole genome shotgun (WGS) entry which is preliminary data.</text>
</comment>
<name>A0A851GG16_9BACT</name>
<evidence type="ECO:0000256" key="4">
    <source>
        <dbReference type="ARBA" id="ARBA00022729"/>
    </source>
</evidence>
<evidence type="ECO:0000256" key="7">
    <source>
        <dbReference type="SAM" id="MobiDB-lite"/>
    </source>
</evidence>
<dbReference type="PANTHER" id="PTHR42693:SF42">
    <property type="entry name" value="ARYLSULFATASE G"/>
    <property type="match status" value="1"/>
</dbReference>
<keyword evidence="10" id="KW-1185">Reference proteome</keyword>
<dbReference type="EMBL" id="JACBAZ010000003">
    <property type="protein sequence ID" value="NWK55852.1"/>
    <property type="molecule type" value="Genomic_DNA"/>
</dbReference>
<dbReference type="GO" id="GO:0046872">
    <property type="term" value="F:metal ion binding"/>
    <property type="evidence" value="ECO:0007669"/>
    <property type="project" value="UniProtKB-KW"/>
</dbReference>
<dbReference type="SUPFAM" id="SSF53649">
    <property type="entry name" value="Alkaline phosphatase-like"/>
    <property type="match status" value="1"/>
</dbReference>
<dbReference type="Gene3D" id="3.40.720.10">
    <property type="entry name" value="Alkaline Phosphatase, subunit A"/>
    <property type="match status" value="1"/>
</dbReference>
<keyword evidence="4" id="KW-0732">Signal</keyword>
<comment type="similarity">
    <text evidence="2">Belongs to the sulfatase family.</text>
</comment>
<keyword evidence="3" id="KW-0479">Metal-binding</keyword>
<dbReference type="PANTHER" id="PTHR42693">
    <property type="entry name" value="ARYLSULFATASE FAMILY MEMBER"/>
    <property type="match status" value="1"/>
</dbReference>